<dbReference type="RefSeq" id="WP_096259381.1">
    <property type="nucleotide sequence ID" value="NZ_BDME01000002.1"/>
</dbReference>
<evidence type="ECO:0000313" key="1">
    <source>
        <dbReference type="EMBL" id="GAX87872.1"/>
    </source>
</evidence>
<protein>
    <recommendedName>
        <fullName evidence="3">Thioredoxin-like fold domain-containing protein</fullName>
    </recommendedName>
</protein>
<dbReference type="EMBL" id="BDME01000002">
    <property type="protein sequence ID" value="GAX87872.1"/>
    <property type="molecule type" value="Genomic_DNA"/>
</dbReference>
<dbReference type="AlphaFoldDB" id="A0A292YAC4"/>
<name>A0A292YAC4_9BACT</name>
<sequence length="105" mass="12193">MYDACHPLKEGEILNGSHPEWPLFVLYIYGSKLECLKISKRIMCTLKHLPLRIKVFYNHDTLKAIDEGCGKDPCIKMNGKILFEGLIQAEEIKEIFEKLLKEKNE</sequence>
<accession>A0A292YAC4</accession>
<gene>
    <name evidence="1" type="ORF">LNAT_P1169</name>
</gene>
<organism evidence="1 2">
    <name type="scientific">Lebetimonas natsushimae</name>
    <dbReference type="NCBI Taxonomy" id="1936991"/>
    <lineage>
        <taxon>Bacteria</taxon>
        <taxon>Pseudomonadati</taxon>
        <taxon>Campylobacterota</taxon>
        <taxon>Epsilonproteobacteria</taxon>
        <taxon>Nautiliales</taxon>
        <taxon>Nautiliaceae</taxon>
        <taxon>Lebetimonas</taxon>
    </lineage>
</organism>
<keyword evidence="2" id="KW-1185">Reference proteome</keyword>
<proteinExistence type="predicted"/>
<reference evidence="1 2" key="1">
    <citation type="journal article" date="2017" name="Syst. Appl. Microbiol.">
        <title>Lebetimonas natsushimae sp. nov., a novel strictly anaerobic, moderately thermophilic chemoautotroph isolated from a deep-sea hydrothermal vent polychaete nest in the Mid-Okinawa Trough.</title>
        <authorList>
            <person name="Nagata R."/>
            <person name="Takaki Y."/>
            <person name="Tame A."/>
            <person name="Nunoura T."/>
            <person name="Muto H."/>
            <person name="Mino S."/>
            <person name="Sawayama S."/>
            <person name="Takai K."/>
            <person name="Nakagawa S."/>
        </authorList>
    </citation>
    <scope>NUCLEOTIDE SEQUENCE [LARGE SCALE GENOMIC DNA]</scope>
    <source>
        <strain evidence="1 2">HS1857</strain>
    </source>
</reference>
<evidence type="ECO:0008006" key="3">
    <source>
        <dbReference type="Google" id="ProtNLM"/>
    </source>
</evidence>
<evidence type="ECO:0000313" key="2">
    <source>
        <dbReference type="Proteomes" id="UP000217944"/>
    </source>
</evidence>
<dbReference type="Proteomes" id="UP000217944">
    <property type="component" value="Unassembled WGS sequence"/>
</dbReference>
<dbReference type="OrthoDB" id="5372939at2"/>
<comment type="caution">
    <text evidence="1">The sequence shown here is derived from an EMBL/GenBank/DDBJ whole genome shotgun (WGS) entry which is preliminary data.</text>
</comment>